<dbReference type="PANTHER" id="PTHR30290">
    <property type="entry name" value="PERIPLASMIC BINDING COMPONENT OF ABC TRANSPORTER"/>
    <property type="match status" value="1"/>
</dbReference>
<dbReference type="EMBL" id="LOBR01000023">
    <property type="protein sequence ID" value="KYN89297.1"/>
    <property type="molecule type" value="Genomic_DNA"/>
</dbReference>
<evidence type="ECO:0000259" key="2">
    <source>
        <dbReference type="Pfam" id="PF00496"/>
    </source>
</evidence>
<organism evidence="4 5">
    <name type="scientific">Vibrio cidicii</name>
    <dbReference type="NCBI Taxonomy" id="1763883"/>
    <lineage>
        <taxon>Bacteria</taxon>
        <taxon>Pseudomonadati</taxon>
        <taxon>Pseudomonadota</taxon>
        <taxon>Gammaproteobacteria</taxon>
        <taxon>Vibrionales</taxon>
        <taxon>Vibrionaceae</taxon>
        <taxon>Vibrio</taxon>
    </lineage>
</organism>
<gene>
    <name evidence="4" type="ORF">ATY37_13225</name>
</gene>
<dbReference type="PANTHER" id="PTHR30290:SF72">
    <property type="entry name" value="HTH-TYPE TRANSCRIPTIONAL REGULATOR SGRR"/>
    <property type="match status" value="1"/>
</dbReference>
<dbReference type="AlphaFoldDB" id="A0A151KZC1"/>
<keyword evidence="1" id="KW-0238">DNA-binding</keyword>
<proteinExistence type="predicted"/>
<dbReference type="GO" id="GO:1904680">
    <property type="term" value="F:peptide transmembrane transporter activity"/>
    <property type="evidence" value="ECO:0007669"/>
    <property type="project" value="TreeGrafter"/>
</dbReference>
<dbReference type="Gene3D" id="3.10.105.10">
    <property type="entry name" value="Dipeptide-binding Protein, Domain 3"/>
    <property type="match status" value="1"/>
</dbReference>
<sequence>MRYWQALAFCRDQLVQDEWRAVSLDRFSEALGCTRRNAQLVIKRLVKEQILDWQAGVGRGNLPQAKLLKRVDARLKRQAEHYLKAGQIEPAISLLPEQERSSFLGDYLAQYQSKPSDSDILQIPFYRATHGLDPISISRRTEHHIASYLYAKLIHFEHKSAEFRCDLAQFYQLRGDTLTVVLRKHLYFHDGSELTAHSVKAHFERLIGSCSGCRPLFEFIDEVIVDGERQLRFISHQMPRLLPKLLAHTAMGISKESGEKRFGAGPFMLVEQNEWRTLLSVFPRYHGYRPWIDGIEIWNLGANAKEFTLHSDVAHGREVRKYGSEGFVAKRQWEPGCVYAMLNPQRHSWMAVTEHRAWLQGLLSAILPPSDLEGEVLAKAQGMMGQPDLSPASVEQAHPLLADLHLSLPRSPLTILTYQLSTHITVAEQVANQLSSVGIDCNIEVLPFPEFDNEKRLAEADIIISGEVFSDDSDMSWLGWLLCTSSVNACLSADNKHWLKRQAVEIMKQETAECRLARFESLERELVERGLYQPLYHTQQDLNVSEHIAAPDLLANGWIDFSQVVIMPKANRRAASQ</sequence>
<reference evidence="5" key="1">
    <citation type="submission" date="2015-12" db="EMBL/GenBank/DDBJ databases">
        <authorList>
            <person name="Shamseldin A."/>
            <person name="Moawad H."/>
            <person name="Abd El-Rahim W.M."/>
            <person name="Sadowsky M.J."/>
        </authorList>
    </citation>
    <scope>NUCLEOTIDE SEQUENCE [LARGE SCALE GENOMIC DNA]</scope>
    <source>
        <strain evidence="5">2538-88</strain>
    </source>
</reference>
<protein>
    <submittedName>
        <fullName evidence="4">ABC transporter substrate-binding protein</fullName>
    </submittedName>
</protein>
<evidence type="ECO:0000259" key="3">
    <source>
        <dbReference type="Pfam" id="PF12793"/>
    </source>
</evidence>
<dbReference type="Pfam" id="PF12793">
    <property type="entry name" value="SgrR_N"/>
    <property type="match status" value="1"/>
</dbReference>
<dbReference type="GO" id="GO:0003677">
    <property type="term" value="F:DNA binding"/>
    <property type="evidence" value="ECO:0007669"/>
    <property type="project" value="UniProtKB-KW"/>
</dbReference>
<evidence type="ECO:0000256" key="1">
    <source>
        <dbReference type="ARBA" id="ARBA00023125"/>
    </source>
</evidence>
<accession>A0A151KZC1</accession>
<evidence type="ECO:0000313" key="5">
    <source>
        <dbReference type="Proteomes" id="UP000075346"/>
    </source>
</evidence>
<feature type="domain" description="Solute-binding protein family 5" evidence="2">
    <location>
        <begin position="175"/>
        <end position="298"/>
    </location>
</feature>
<dbReference type="InterPro" id="IPR039424">
    <property type="entry name" value="SBP_5"/>
</dbReference>
<dbReference type="Pfam" id="PF00496">
    <property type="entry name" value="SBP_bac_5"/>
    <property type="match status" value="1"/>
</dbReference>
<dbReference type="InterPro" id="IPR025370">
    <property type="entry name" value="SgrR_HTH_N"/>
</dbReference>
<dbReference type="Gene3D" id="3.40.190.10">
    <property type="entry name" value="Periplasmic binding protein-like II"/>
    <property type="match status" value="1"/>
</dbReference>
<dbReference type="RefSeq" id="WP_061896665.1">
    <property type="nucleotide sequence ID" value="NZ_LOBR01000023.1"/>
</dbReference>
<evidence type="ECO:0000313" key="4">
    <source>
        <dbReference type="EMBL" id="KYN89297.1"/>
    </source>
</evidence>
<comment type="caution">
    <text evidence="4">The sequence shown here is derived from an EMBL/GenBank/DDBJ whole genome shotgun (WGS) entry which is preliminary data.</text>
</comment>
<feature type="domain" description="Transcriptional regulator SgrR N-terminal HTH" evidence="3">
    <location>
        <begin position="15"/>
        <end position="99"/>
    </location>
</feature>
<dbReference type="GO" id="GO:0015833">
    <property type="term" value="P:peptide transport"/>
    <property type="evidence" value="ECO:0007669"/>
    <property type="project" value="TreeGrafter"/>
</dbReference>
<dbReference type="InterPro" id="IPR000914">
    <property type="entry name" value="SBP_5_dom"/>
</dbReference>
<dbReference type="SUPFAM" id="SSF53850">
    <property type="entry name" value="Periplasmic binding protein-like II"/>
    <property type="match status" value="1"/>
</dbReference>
<name>A0A151KZC1_9VIBR</name>
<dbReference type="Proteomes" id="UP000075346">
    <property type="component" value="Unassembled WGS sequence"/>
</dbReference>